<dbReference type="AlphaFoldDB" id="I4LUT6"/>
<keyword evidence="2" id="KW-1003">Cell membrane</keyword>
<evidence type="ECO:0000256" key="3">
    <source>
        <dbReference type="ARBA" id="ARBA00022597"/>
    </source>
</evidence>
<keyword evidence="4" id="KW-0677">Repeat</keyword>
<evidence type="ECO:0000313" key="11">
    <source>
        <dbReference type="Proteomes" id="UP000005936"/>
    </source>
</evidence>
<dbReference type="CDD" id="cd03215">
    <property type="entry name" value="ABC_Carb_Monos_II"/>
    <property type="match status" value="1"/>
</dbReference>
<dbReference type="GO" id="GO:0005524">
    <property type="term" value="F:ATP binding"/>
    <property type="evidence" value="ECO:0007669"/>
    <property type="project" value="UniProtKB-KW"/>
</dbReference>
<organism evidence="10 11">
    <name type="scientific">Gardnerella vaginalis 55152</name>
    <dbReference type="NCBI Taxonomy" id="698955"/>
    <lineage>
        <taxon>Bacteria</taxon>
        <taxon>Bacillati</taxon>
        <taxon>Actinomycetota</taxon>
        <taxon>Actinomycetes</taxon>
        <taxon>Bifidobacteriales</taxon>
        <taxon>Bifidobacteriaceae</taxon>
        <taxon>Gardnerella</taxon>
    </lineage>
</organism>
<feature type="domain" description="ABC transporter" evidence="9">
    <location>
        <begin position="9"/>
        <end position="247"/>
    </location>
</feature>
<evidence type="ECO:0000259" key="9">
    <source>
        <dbReference type="PROSITE" id="PS50893"/>
    </source>
</evidence>
<evidence type="ECO:0000256" key="7">
    <source>
        <dbReference type="ARBA" id="ARBA00022967"/>
    </source>
</evidence>
<evidence type="ECO:0000256" key="1">
    <source>
        <dbReference type="ARBA" id="ARBA00022448"/>
    </source>
</evidence>
<dbReference type="InterPro" id="IPR027417">
    <property type="entry name" value="P-loop_NTPase"/>
</dbReference>
<evidence type="ECO:0000256" key="8">
    <source>
        <dbReference type="ARBA" id="ARBA00023136"/>
    </source>
</evidence>
<dbReference type="PANTHER" id="PTHR43790">
    <property type="entry name" value="CARBOHYDRATE TRANSPORT ATP-BINDING PROTEIN MG119-RELATED"/>
    <property type="match status" value="1"/>
</dbReference>
<keyword evidence="5" id="KW-0547">Nucleotide-binding</keyword>
<dbReference type="PANTHER" id="PTHR43790:SF1">
    <property type="entry name" value="XYLOSE IMPORT ATP-BINDING PROTEIN XYLG"/>
    <property type="match status" value="1"/>
</dbReference>
<dbReference type="EMBL" id="ADEQ01000005">
    <property type="protein sequence ID" value="EIK80726.1"/>
    <property type="molecule type" value="Genomic_DNA"/>
</dbReference>
<keyword evidence="7" id="KW-1278">Translocase</keyword>
<dbReference type="Gene3D" id="3.40.50.300">
    <property type="entry name" value="P-loop containing nucleotide triphosphate hydrolases"/>
    <property type="match status" value="2"/>
</dbReference>
<sequence length="524" mass="58427">MTDKQDVILEMRHIVKRFGSVTALEDVTLKVRRGQIFSICGENGAGKSTLMNVLSGVYPHGTYEGDIIYEGNVCKFKTIRDSEAKGIVIIHQELALVPYMSIADNIFLSNRIKKGIAIDDTEQYRIAREVMKTVGLDEDPSNLIANIGVGKQQLVEIAKALTKDVKLLILDEPTAALNDEDSANLLHLIDRLRRERGITAIIISHKLNEIAYIADAVQVIRDGKTITHIDVDDQHPLDQDELIRHMVGRPLTNRYPEHVAKIGNEAFRIEHWKVHHPLDEKRLVANDVSFNVRKGEIVGLAGLIGAGRTETAMSVFGRQYGTNASGKLYLDGKEVKFNSVRSAIDHAVAYATENRKVYGLNLLASIRENTSLANLKSVSKLGVIDRHKEAKVAEEYRHDFRMKCNTIEMPVGNLSGGNQQKVVLAKWVATQPKLLILDEPTRGIDVGAKYDIYEIIDKLADSGSAIIVISSELPELLGICDRIYTMSQGKITACLNAHETNQEELMKYMTCDVPLEYEKSFTVE</sequence>
<dbReference type="Proteomes" id="UP000005936">
    <property type="component" value="Unassembled WGS sequence"/>
</dbReference>
<dbReference type="PROSITE" id="PS50893">
    <property type="entry name" value="ABC_TRANSPORTER_2"/>
    <property type="match status" value="2"/>
</dbReference>
<dbReference type="CDD" id="cd03216">
    <property type="entry name" value="ABC_Carb_Monos_I"/>
    <property type="match status" value="1"/>
</dbReference>
<keyword evidence="3" id="KW-0762">Sugar transport</keyword>
<proteinExistence type="predicted"/>
<dbReference type="PATRIC" id="fig|698955.3.peg.396"/>
<reference evidence="10 11" key="1">
    <citation type="journal article" date="2012" name="J. Bacteriol.">
        <title>Comparative Genomic Analyses of 17 Clinical Isolates of Gardnerella vaginalis Provide Evidence of Multiple Genetically Isolated Clades Consistent with Subspeciation into Genovars.</title>
        <authorList>
            <person name="Ahmed A."/>
            <person name="Earl J."/>
            <person name="Retchless A."/>
            <person name="Hillier S."/>
            <person name="Rabe L."/>
            <person name="Cherpes T."/>
            <person name="Powell E."/>
            <person name="Janto B."/>
            <person name="Eutsey R."/>
            <person name="Hiller N.L."/>
            <person name="Boissy R."/>
            <person name="Dahlgreen M."/>
            <person name="Hall B."/>
            <person name="Costerton J."/>
            <person name="Post J.C."/>
            <person name="Hu F."/>
            <person name="Ehrlich G."/>
        </authorList>
    </citation>
    <scope>NUCLEOTIDE SEQUENCE [LARGE SCALE GENOMIC DNA]</scope>
    <source>
        <strain evidence="10 11">55152</strain>
    </source>
</reference>
<dbReference type="Pfam" id="PF00005">
    <property type="entry name" value="ABC_tran"/>
    <property type="match status" value="2"/>
</dbReference>
<dbReference type="InterPro" id="IPR050107">
    <property type="entry name" value="ABC_carbohydrate_import_ATPase"/>
</dbReference>
<accession>I4LUT6</accession>
<dbReference type="InterPro" id="IPR003439">
    <property type="entry name" value="ABC_transporter-like_ATP-bd"/>
</dbReference>
<dbReference type="InterPro" id="IPR003593">
    <property type="entry name" value="AAA+_ATPase"/>
</dbReference>
<evidence type="ECO:0000256" key="2">
    <source>
        <dbReference type="ARBA" id="ARBA00022475"/>
    </source>
</evidence>
<dbReference type="PROSITE" id="PS00211">
    <property type="entry name" value="ABC_TRANSPORTER_1"/>
    <property type="match status" value="1"/>
</dbReference>
<keyword evidence="1" id="KW-0813">Transport</keyword>
<name>I4LUT6_GARVA</name>
<evidence type="ECO:0000256" key="4">
    <source>
        <dbReference type="ARBA" id="ARBA00022737"/>
    </source>
</evidence>
<keyword evidence="8" id="KW-0472">Membrane</keyword>
<protein>
    <submittedName>
        <fullName evidence="10">ABC-type xylose transport system ATPase component</fullName>
    </submittedName>
</protein>
<gene>
    <name evidence="10" type="ORF">CGSMWGv55152_02020</name>
</gene>
<evidence type="ECO:0000313" key="10">
    <source>
        <dbReference type="EMBL" id="EIK80726.1"/>
    </source>
</evidence>
<dbReference type="InterPro" id="IPR017871">
    <property type="entry name" value="ABC_transporter-like_CS"/>
</dbReference>
<comment type="caution">
    <text evidence="10">The sequence shown here is derived from an EMBL/GenBank/DDBJ whole genome shotgun (WGS) entry which is preliminary data.</text>
</comment>
<feature type="domain" description="ABC transporter" evidence="9">
    <location>
        <begin position="269"/>
        <end position="513"/>
    </location>
</feature>
<evidence type="ECO:0000256" key="5">
    <source>
        <dbReference type="ARBA" id="ARBA00022741"/>
    </source>
</evidence>
<evidence type="ECO:0000256" key="6">
    <source>
        <dbReference type="ARBA" id="ARBA00022840"/>
    </source>
</evidence>
<keyword evidence="6" id="KW-0067">ATP-binding</keyword>
<dbReference type="SUPFAM" id="SSF52540">
    <property type="entry name" value="P-loop containing nucleoside triphosphate hydrolases"/>
    <property type="match status" value="2"/>
</dbReference>
<dbReference type="GO" id="GO:0016887">
    <property type="term" value="F:ATP hydrolysis activity"/>
    <property type="evidence" value="ECO:0007669"/>
    <property type="project" value="InterPro"/>
</dbReference>
<dbReference type="SMART" id="SM00382">
    <property type="entry name" value="AAA"/>
    <property type="match status" value="2"/>
</dbReference>